<name>A0A0A8UNL8_LEGHA</name>
<protein>
    <submittedName>
        <fullName evidence="1">Uncharacterized protein</fullName>
    </submittedName>
</protein>
<dbReference type="Proteomes" id="UP000032803">
    <property type="component" value="Chromosome I"/>
</dbReference>
<dbReference type="RefSeq" id="WP_045105748.1">
    <property type="nucleotide sequence ID" value="NZ_LN681225.1"/>
</dbReference>
<proteinExistence type="predicted"/>
<dbReference type="STRING" id="449.LHA_1308"/>
<gene>
    <name evidence="1" type="ORF">LHA_1308</name>
</gene>
<dbReference type="KEGG" id="lha:LHA_1308"/>
<dbReference type="AlphaFoldDB" id="A0A0A8UNL8"/>
<reference evidence="2" key="1">
    <citation type="submission" date="2014-09" db="EMBL/GenBank/DDBJ databases">
        <authorList>
            <person name="Gomez-Valero L."/>
        </authorList>
    </citation>
    <scope>NUCLEOTIDE SEQUENCE [LARGE SCALE GENOMIC DNA]</scope>
    <source>
        <strain evidence="2">ATCC35250</strain>
    </source>
</reference>
<accession>A0A0A8UNL8</accession>
<sequence length="162" mass="18189">MTKVIKPIWSREEDIFKSTKQHFLTMFQPVQETKRKESDVAAYFLSPVVDTLVIPALLLDTAIHLMNALITLLKAGRDWASEQTVNHKLLPNSTKRDLEQSLDYFLEAVASFVEVINPIFSVISLVTRPFASAIQGISNACEKCASSAENHDDNYVVGYSKQ</sequence>
<dbReference type="HOGENOM" id="CLU_140963_0_0_6"/>
<organism evidence="1 2">
    <name type="scientific">Legionella hackeliae</name>
    <dbReference type="NCBI Taxonomy" id="449"/>
    <lineage>
        <taxon>Bacteria</taxon>
        <taxon>Pseudomonadati</taxon>
        <taxon>Pseudomonadota</taxon>
        <taxon>Gammaproteobacteria</taxon>
        <taxon>Legionellales</taxon>
        <taxon>Legionellaceae</taxon>
        <taxon>Legionella</taxon>
    </lineage>
</organism>
<dbReference type="EMBL" id="LN681225">
    <property type="protein sequence ID" value="CEK10358.1"/>
    <property type="molecule type" value="Genomic_DNA"/>
</dbReference>
<evidence type="ECO:0000313" key="1">
    <source>
        <dbReference type="EMBL" id="CEK10358.1"/>
    </source>
</evidence>
<keyword evidence="2" id="KW-1185">Reference proteome</keyword>
<dbReference type="PATRIC" id="fig|449.7.peg.3317"/>
<evidence type="ECO:0000313" key="2">
    <source>
        <dbReference type="Proteomes" id="UP000032803"/>
    </source>
</evidence>